<accession>A0A402AKC0</accession>
<keyword evidence="2" id="KW-1185">Reference proteome</keyword>
<name>A0A402AKC0_9CHLR</name>
<comment type="caution">
    <text evidence="1">The sequence shown here is derived from an EMBL/GenBank/DDBJ whole genome shotgun (WGS) entry which is preliminary data.</text>
</comment>
<protein>
    <submittedName>
        <fullName evidence="1">Uncharacterized protein</fullName>
    </submittedName>
</protein>
<dbReference type="AlphaFoldDB" id="A0A402AKC0"/>
<evidence type="ECO:0000313" key="1">
    <source>
        <dbReference type="EMBL" id="GCE19533.1"/>
    </source>
</evidence>
<sequence>MQETLKANPYEYADNNPVNNVDPHGKAGLPNGIKGCIGGALLGIIGWDQVSETTLRAFFG</sequence>
<organism evidence="1 2">
    <name type="scientific">Dictyobacter kobayashii</name>
    <dbReference type="NCBI Taxonomy" id="2014872"/>
    <lineage>
        <taxon>Bacteria</taxon>
        <taxon>Bacillati</taxon>
        <taxon>Chloroflexota</taxon>
        <taxon>Ktedonobacteria</taxon>
        <taxon>Ktedonobacterales</taxon>
        <taxon>Dictyobacteraceae</taxon>
        <taxon>Dictyobacter</taxon>
    </lineage>
</organism>
<reference evidence="2" key="1">
    <citation type="submission" date="2018-12" db="EMBL/GenBank/DDBJ databases">
        <title>Tengunoibacter tsumagoiensis gen. nov., sp. nov., Dictyobacter kobayashii sp. nov., D. alpinus sp. nov., and D. joshuensis sp. nov. and description of Dictyobacteraceae fam. nov. within the order Ktedonobacterales isolated from Tengu-no-mugimeshi.</title>
        <authorList>
            <person name="Wang C.M."/>
            <person name="Zheng Y."/>
            <person name="Sakai Y."/>
            <person name="Toyoda A."/>
            <person name="Minakuchi Y."/>
            <person name="Abe K."/>
            <person name="Yokota A."/>
            <person name="Yabe S."/>
        </authorList>
    </citation>
    <scope>NUCLEOTIDE SEQUENCE [LARGE SCALE GENOMIC DNA]</scope>
    <source>
        <strain evidence="2">Uno11</strain>
    </source>
</reference>
<dbReference type="Proteomes" id="UP000287188">
    <property type="component" value="Unassembled WGS sequence"/>
</dbReference>
<proteinExistence type="predicted"/>
<gene>
    <name evidence="1" type="ORF">KDK_33330</name>
</gene>
<dbReference type="EMBL" id="BIFS01000001">
    <property type="protein sequence ID" value="GCE19533.1"/>
    <property type="molecule type" value="Genomic_DNA"/>
</dbReference>
<evidence type="ECO:0000313" key="2">
    <source>
        <dbReference type="Proteomes" id="UP000287188"/>
    </source>
</evidence>